<gene>
    <name evidence="7" type="ORF">SAMN02910315_01996</name>
</gene>
<dbReference type="PANTHER" id="PTHR43278:SF2">
    <property type="entry name" value="IRON-SULFUR FLAVOPROTEIN"/>
    <property type="match status" value="1"/>
</dbReference>
<keyword evidence="8" id="KW-1185">Reference proteome</keyword>
<dbReference type="GO" id="GO:0016491">
    <property type="term" value="F:oxidoreductase activity"/>
    <property type="evidence" value="ECO:0007669"/>
    <property type="project" value="InterPro"/>
</dbReference>
<dbReference type="InterPro" id="IPR029039">
    <property type="entry name" value="Flavoprotein-like_sf"/>
</dbReference>
<dbReference type="Pfam" id="PF03358">
    <property type="entry name" value="FMN_red"/>
    <property type="match status" value="1"/>
</dbReference>
<dbReference type="AlphaFoldDB" id="A0A1G5X6J1"/>
<dbReference type="InterPro" id="IPR051796">
    <property type="entry name" value="ISF_SsuE-like"/>
</dbReference>
<proteinExistence type="inferred from homology"/>
<dbReference type="PANTHER" id="PTHR43278">
    <property type="entry name" value="NAD(P)H-DEPENDENT FMN-CONTAINING OXIDOREDUCTASE YWQN-RELATED"/>
    <property type="match status" value="1"/>
</dbReference>
<evidence type="ECO:0000256" key="1">
    <source>
        <dbReference type="ARBA" id="ARBA00001917"/>
    </source>
</evidence>
<dbReference type="RefSeq" id="WP_149732493.1">
    <property type="nucleotide sequence ID" value="NZ_FMXB01000018.1"/>
</dbReference>
<evidence type="ECO:0000313" key="8">
    <source>
        <dbReference type="Proteomes" id="UP000323439"/>
    </source>
</evidence>
<dbReference type="SUPFAM" id="SSF52218">
    <property type="entry name" value="Flavoproteins"/>
    <property type="match status" value="1"/>
</dbReference>
<dbReference type="EMBL" id="FMXB01000018">
    <property type="protein sequence ID" value="SDA66011.1"/>
    <property type="molecule type" value="Genomic_DNA"/>
</dbReference>
<name>A0A1G5X6J1_9EURY</name>
<evidence type="ECO:0000256" key="4">
    <source>
        <dbReference type="ARBA" id="ARBA00022643"/>
    </source>
</evidence>
<evidence type="ECO:0000256" key="2">
    <source>
        <dbReference type="ARBA" id="ARBA00001966"/>
    </source>
</evidence>
<dbReference type="Gene3D" id="3.40.50.360">
    <property type="match status" value="1"/>
</dbReference>
<evidence type="ECO:0000256" key="5">
    <source>
        <dbReference type="ARBA" id="ARBA00038292"/>
    </source>
</evidence>
<keyword evidence="4" id="KW-0288">FMN</keyword>
<protein>
    <submittedName>
        <fullName evidence="7">Multimeric flavodoxin WrbA</fullName>
    </submittedName>
</protein>
<comment type="cofactor">
    <cofactor evidence="1">
        <name>FMN</name>
        <dbReference type="ChEBI" id="CHEBI:58210"/>
    </cofactor>
</comment>
<sequence>MKTIALIGSPRKNGNCDILVNKVIEKIDGENEVFFLNELDLRYCDACQSCQKGDCVKDDDVRNIIAKIEDADLLIFSSPIYFGQMSAQAKTIIDRFYMISQNQERSLAGTKVIQVFTQANPSEAFDSYIKSMETMPFAFMGMEVIETISAKGAAGKGEGIEEALKKIEELEI</sequence>
<keyword evidence="3" id="KW-0285">Flavoprotein</keyword>
<dbReference type="Proteomes" id="UP000323439">
    <property type="component" value="Unassembled WGS sequence"/>
</dbReference>
<evidence type="ECO:0000313" key="7">
    <source>
        <dbReference type="EMBL" id="SDA66011.1"/>
    </source>
</evidence>
<dbReference type="OrthoDB" id="9059at2157"/>
<evidence type="ECO:0000256" key="3">
    <source>
        <dbReference type="ARBA" id="ARBA00022630"/>
    </source>
</evidence>
<dbReference type="InterPro" id="IPR005025">
    <property type="entry name" value="FMN_Rdtase-like_dom"/>
</dbReference>
<accession>A0A1G5X6J1</accession>
<reference evidence="7 8" key="1">
    <citation type="submission" date="2016-10" db="EMBL/GenBank/DDBJ databases">
        <authorList>
            <person name="Varghese N."/>
            <person name="Submissions S."/>
        </authorList>
    </citation>
    <scope>NUCLEOTIDE SEQUENCE [LARGE SCALE GENOMIC DNA]</scope>
    <source>
        <strain evidence="7 8">DSM 16643</strain>
    </source>
</reference>
<feature type="domain" description="NADPH-dependent FMN reductase-like" evidence="6">
    <location>
        <begin position="1"/>
        <end position="131"/>
    </location>
</feature>
<evidence type="ECO:0000259" key="6">
    <source>
        <dbReference type="Pfam" id="PF03358"/>
    </source>
</evidence>
<comment type="similarity">
    <text evidence="5">Belongs to the SsuE family. Isf subfamily.</text>
</comment>
<organism evidence="7 8">
    <name type="scientific">Methanobrevibacter millerae</name>
    <dbReference type="NCBI Taxonomy" id="230361"/>
    <lineage>
        <taxon>Archaea</taxon>
        <taxon>Methanobacteriati</taxon>
        <taxon>Methanobacteriota</taxon>
        <taxon>Methanomada group</taxon>
        <taxon>Methanobacteria</taxon>
        <taxon>Methanobacteriales</taxon>
        <taxon>Methanobacteriaceae</taxon>
        <taxon>Methanobrevibacter</taxon>
    </lineage>
</organism>
<comment type="cofactor">
    <cofactor evidence="2">
        <name>[4Fe-4S] cluster</name>
        <dbReference type="ChEBI" id="CHEBI:49883"/>
    </cofactor>
</comment>